<evidence type="ECO:0000313" key="3">
    <source>
        <dbReference type="Proteomes" id="UP001615550"/>
    </source>
</evidence>
<accession>A0ABW8DB63</accession>
<dbReference type="InterPro" id="IPR002513">
    <property type="entry name" value="Tn3_Tnp_DDE_dom"/>
</dbReference>
<dbReference type="EMBL" id="JBGORX010000004">
    <property type="protein sequence ID" value="MFJ1269221.1"/>
    <property type="molecule type" value="Genomic_DNA"/>
</dbReference>
<dbReference type="RefSeq" id="WP_400188044.1">
    <property type="nucleotide sequence ID" value="NZ_JBGORX010000004.1"/>
</dbReference>
<name>A0ABW8DB63_9GAMM</name>
<keyword evidence="3" id="KW-1185">Reference proteome</keyword>
<organism evidence="2 3">
    <name type="scientific">Legionella lytica</name>
    <dbReference type="NCBI Taxonomy" id="96232"/>
    <lineage>
        <taxon>Bacteria</taxon>
        <taxon>Pseudomonadati</taxon>
        <taxon>Pseudomonadota</taxon>
        <taxon>Gammaproteobacteria</taxon>
        <taxon>Legionellales</taxon>
        <taxon>Legionellaceae</taxon>
        <taxon>Legionella</taxon>
    </lineage>
</organism>
<proteinExistence type="predicted"/>
<feature type="domain" description="Tn3 transposase DDE" evidence="1">
    <location>
        <begin position="9"/>
        <end position="205"/>
    </location>
</feature>
<dbReference type="Pfam" id="PF01526">
    <property type="entry name" value="DDE_Tnp_Tn3"/>
    <property type="match status" value="1"/>
</dbReference>
<gene>
    <name evidence="2" type="ORF">ACD661_11700</name>
</gene>
<reference evidence="2 3" key="1">
    <citation type="submission" date="2024-08" db="EMBL/GenBank/DDBJ databases">
        <title>Draft Genome Sequence of Legionella lytica strain DSB2004, Isolated From a Fire Sprinkler System.</title>
        <authorList>
            <person name="Everhart A.D."/>
            <person name="Kidane D.T."/>
            <person name="Farone A.L."/>
            <person name="Farone M.B."/>
        </authorList>
    </citation>
    <scope>NUCLEOTIDE SEQUENCE [LARGE SCALE GENOMIC DNA]</scope>
    <source>
        <strain evidence="2 3">DSB2004</strain>
    </source>
</reference>
<comment type="caution">
    <text evidence="2">The sequence shown here is derived from an EMBL/GenBank/DDBJ whole genome shotgun (WGS) entry which is preliminary data.</text>
</comment>
<sequence length="235" mass="27119">MIGNLFVCYVPSIKDIKETTNELYSVKKPDHYTGIIIPKGIIDKSRIKTQERGILRVLLSLLLQENTQANIVRKINSYARYAGLKKALFEYNAIFKSTHVLNLIDNMALRKALRTARNRTEGYHQLQGLIRKIYRGVFKGRKMIDNQVNSHAVRLVANCIIAYNAIILNTIYEKMLKERVSQEIIEEFARISPIAWAHIVFTGKYNFKKSNGEIDVAAMVNAMEKHLRQYFLKTV</sequence>
<evidence type="ECO:0000259" key="1">
    <source>
        <dbReference type="Pfam" id="PF01526"/>
    </source>
</evidence>
<protein>
    <submittedName>
        <fullName evidence="2">Tn3 family transposase</fullName>
    </submittedName>
</protein>
<dbReference type="Proteomes" id="UP001615550">
    <property type="component" value="Unassembled WGS sequence"/>
</dbReference>
<evidence type="ECO:0000313" key="2">
    <source>
        <dbReference type="EMBL" id="MFJ1269221.1"/>
    </source>
</evidence>